<organism evidence="1 2">
    <name type="scientific">Croceicoccus naphthovorans</name>
    <dbReference type="NCBI Taxonomy" id="1348774"/>
    <lineage>
        <taxon>Bacteria</taxon>
        <taxon>Pseudomonadati</taxon>
        <taxon>Pseudomonadota</taxon>
        <taxon>Alphaproteobacteria</taxon>
        <taxon>Sphingomonadales</taxon>
        <taxon>Erythrobacteraceae</taxon>
        <taxon>Croceicoccus</taxon>
    </lineage>
</organism>
<dbReference type="AlphaFoldDB" id="A0A0G3XHB8"/>
<dbReference type="OrthoDB" id="7341471at2"/>
<protein>
    <submittedName>
        <fullName evidence="1">Uncharacterized protein</fullName>
    </submittedName>
</protein>
<dbReference type="STRING" id="1348774.AB433_06905"/>
<evidence type="ECO:0000313" key="2">
    <source>
        <dbReference type="Proteomes" id="UP000035287"/>
    </source>
</evidence>
<accession>A0A0G3XHB8</accession>
<dbReference type="Proteomes" id="UP000035287">
    <property type="component" value="Chromosome"/>
</dbReference>
<keyword evidence="2" id="KW-1185">Reference proteome</keyword>
<sequence length="306" mass="33761">MTRIAVRFALLSSVFLSVPAHAELPEPVIAMIRAAESTGDPKQVAAVHAAALGAYPDEADQLKELKQVWDNRLTRKRKAEAEAKENAIRRAGLFDFWEGKGELGALRSTGNSNDIGVSASLALARIGIDWRHKLKGQADYLRSDGETTRERFLAAYEPSYDIGERAFVYGLGQAERDRIQGFSSRYSVSGGIGYRIIERDDLKLEVKGGPAWRQTDFLDDDDEEYIAGLAAMDLSWTFAKNLTLTQVASAFVQSENSTYTSLTGLQAGIGGGFSARLSYRFEHDTSPPDDSEKTDTQSRVTLIYDF</sequence>
<dbReference type="PATRIC" id="fig|1348774.3.peg.1443"/>
<dbReference type="EMBL" id="CP011770">
    <property type="protein sequence ID" value="AKM09773.1"/>
    <property type="molecule type" value="Genomic_DNA"/>
</dbReference>
<evidence type="ECO:0000313" key="1">
    <source>
        <dbReference type="EMBL" id="AKM09773.1"/>
    </source>
</evidence>
<dbReference type="KEGG" id="cna:AB433_06905"/>
<dbReference type="SUPFAM" id="SSF103515">
    <property type="entry name" value="Autotransporter"/>
    <property type="match status" value="1"/>
</dbReference>
<dbReference type="InterPro" id="IPR036709">
    <property type="entry name" value="Autotransporte_beta_dom_sf"/>
</dbReference>
<gene>
    <name evidence="1" type="ORF">AB433_06905</name>
</gene>
<dbReference type="InterPro" id="IPR007433">
    <property type="entry name" value="DUF481"/>
</dbReference>
<reference evidence="1 2" key="1">
    <citation type="submission" date="2015-06" db="EMBL/GenBank/DDBJ databases">
        <authorList>
            <person name="Zeng Y."/>
            <person name="Huang Y."/>
        </authorList>
    </citation>
    <scope>NUCLEOTIDE SEQUENCE [LARGE SCALE GENOMIC DNA]</scope>
    <source>
        <strain evidence="1 2">PQ-2</strain>
    </source>
</reference>
<dbReference type="Pfam" id="PF04338">
    <property type="entry name" value="DUF481"/>
    <property type="match status" value="1"/>
</dbReference>
<proteinExistence type="predicted"/>
<dbReference type="RefSeq" id="WP_047820458.1">
    <property type="nucleotide sequence ID" value="NZ_CP011770.1"/>
</dbReference>
<name>A0A0G3XHB8_9SPHN</name>